<dbReference type="AlphaFoldDB" id="C4YP54"/>
<evidence type="ECO:0000256" key="1">
    <source>
        <dbReference type="SAM" id="MobiDB-lite"/>
    </source>
</evidence>
<evidence type="ECO:0000313" key="2">
    <source>
        <dbReference type="EMBL" id="EEQ44713.1"/>
    </source>
</evidence>
<protein>
    <submittedName>
        <fullName evidence="2">Uncharacterized protein</fullName>
    </submittedName>
</protein>
<dbReference type="PaxDb" id="5476-C4YP54"/>
<gene>
    <name evidence="2" type="ORF">CAWG_02993</name>
</gene>
<accession>C4YP54</accession>
<keyword evidence="3" id="KW-1185">Reference proteome</keyword>
<feature type="region of interest" description="Disordered" evidence="1">
    <location>
        <begin position="1"/>
        <end position="29"/>
    </location>
</feature>
<reference evidence="2 3" key="1">
    <citation type="journal article" date="2009" name="Nature">
        <title>Evolution of pathogenicity and sexual reproduction in eight Candida genomes.</title>
        <authorList>
            <person name="Butler G."/>
            <person name="Rasmussen M.D."/>
            <person name="Lin M.F."/>
            <person name="Santos M.A."/>
            <person name="Sakthikumar S."/>
            <person name="Munro C.A."/>
            <person name="Rheinbay E."/>
            <person name="Grabherr M."/>
            <person name="Forche A."/>
            <person name="Reedy J.L."/>
            <person name="Agrafioti I."/>
            <person name="Arnaud M.B."/>
            <person name="Bates S."/>
            <person name="Brown A.J."/>
            <person name="Brunke S."/>
            <person name="Costanzo M.C."/>
            <person name="Fitzpatrick D.A."/>
            <person name="de Groot P.W."/>
            <person name="Harris D."/>
            <person name="Hoyer L.L."/>
            <person name="Hube B."/>
            <person name="Klis F.M."/>
            <person name="Kodira C."/>
            <person name="Lennard N."/>
            <person name="Logue M.E."/>
            <person name="Martin R."/>
            <person name="Neiman A.M."/>
            <person name="Nikolaou E."/>
            <person name="Quail M.A."/>
            <person name="Quinn J."/>
            <person name="Santos M.C."/>
            <person name="Schmitzberger F.F."/>
            <person name="Sherlock G."/>
            <person name="Shah P."/>
            <person name="Silverstein K.A."/>
            <person name="Skrzypek M.S."/>
            <person name="Soll D."/>
            <person name="Staggs R."/>
            <person name="Stansfield I."/>
            <person name="Stumpf M.P."/>
            <person name="Sudbery P.E."/>
            <person name="Srikantha T."/>
            <person name="Zeng Q."/>
            <person name="Berman J."/>
            <person name="Berriman M."/>
            <person name="Heitman J."/>
            <person name="Gow N.A."/>
            <person name="Lorenz M.C."/>
            <person name="Birren B.W."/>
            <person name="Kellis M."/>
            <person name="Cuomo C.A."/>
        </authorList>
    </citation>
    <scope>NUCLEOTIDE SEQUENCE [LARGE SCALE GENOMIC DNA]</scope>
    <source>
        <strain evidence="2 3">WO-1</strain>
    </source>
</reference>
<feature type="non-terminal residue" evidence="2">
    <location>
        <position position="29"/>
    </location>
</feature>
<dbReference type="Proteomes" id="UP000001429">
    <property type="component" value="Chromosome 3"/>
</dbReference>
<feature type="compositionally biased region" description="Polar residues" evidence="1">
    <location>
        <begin position="1"/>
        <end position="18"/>
    </location>
</feature>
<dbReference type="HOGENOM" id="CLU_3412112_0_0_1"/>
<proteinExistence type="predicted"/>
<organism evidence="2 3">
    <name type="scientific">Candida albicans (strain WO-1)</name>
    <name type="common">Yeast</name>
    <dbReference type="NCBI Taxonomy" id="294748"/>
    <lineage>
        <taxon>Eukaryota</taxon>
        <taxon>Fungi</taxon>
        <taxon>Dikarya</taxon>
        <taxon>Ascomycota</taxon>
        <taxon>Saccharomycotina</taxon>
        <taxon>Pichiomycetes</taxon>
        <taxon>Debaryomycetaceae</taxon>
        <taxon>Candida/Lodderomyces clade</taxon>
        <taxon>Candida</taxon>
    </lineage>
</organism>
<sequence length="29" mass="3056">MDSSAASSQEKRVGTSTPEAELNPHRAKA</sequence>
<dbReference type="VEuPathDB" id="FungiDB:CAWG_02993"/>
<dbReference type="EMBL" id="CM000310">
    <property type="protein sequence ID" value="EEQ44713.1"/>
    <property type="molecule type" value="Genomic_DNA"/>
</dbReference>
<name>C4YP54_CANAW</name>
<evidence type="ECO:0000313" key="3">
    <source>
        <dbReference type="Proteomes" id="UP000001429"/>
    </source>
</evidence>